<evidence type="ECO:0000256" key="1">
    <source>
        <dbReference type="ARBA" id="ARBA00022490"/>
    </source>
</evidence>
<comment type="subcellular location">
    <subcellularLocation>
        <location evidence="6">Cytoplasm</location>
    </subcellularLocation>
</comment>
<comment type="caution">
    <text evidence="6">Lacks conserved residue(s) required for the propagation of feature annotation.</text>
</comment>
<feature type="binding site" evidence="6">
    <location>
        <begin position="132"/>
        <end position="133"/>
    </location>
    <ligand>
        <name>S-adenosyl-L-methionine</name>
        <dbReference type="ChEBI" id="CHEBI:59789"/>
    </ligand>
</feature>
<feature type="binding site" evidence="6">
    <location>
        <position position="86"/>
    </location>
    <ligand>
        <name>S-adenosyl-L-methionine</name>
        <dbReference type="ChEBI" id="CHEBI:59789"/>
    </ligand>
</feature>
<dbReference type="InterPro" id="IPR003682">
    <property type="entry name" value="rRNA_ssu_MeTfrase_G"/>
</dbReference>
<dbReference type="PANTHER" id="PTHR31760:SF0">
    <property type="entry name" value="S-ADENOSYL-L-METHIONINE-DEPENDENT METHYLTRANSFERASES SUPERFAMILY PROTEIN"/>
    <property type="match status" value="1"/>
</dbReference>
<feature type="binding site" evidence="6">
    <location>
        <position position="81"/>
    </location>
    <ligand>
        <name>S-adenosyl-L-methionine</name>
        <dbReference type="ChEBI" id="CHEBI:59789"/>
    </ligand>
</feature>
<comment type="similarity">
    <text evidence="6">Belongs to the methyltransferase superfamily. RNA methyltransferase RsmG family.</text>
</comment>
<evidence type="ECO:0000256" key="2">
    <source>
        <dbReference type="ARBA" id="ARBA00022552"/>
    </source>
</evidence>
<dbReference type="EMBL" id="JAAGOB010000004">
    <property type="protein sequence ID" value="NED95469.1"/>
    <property type="molecule type" value="Genomic_DNA"/>
</dbReference>
<evidence type="ECO:0000313" key="8">
    <source>
        <dbReference type="EMBL" id="NED95469.1"/>
    </source>
</evidence>
<dbReference type="RefSeq" id="WP_163818242.1">
    <property type="nucleotide sequence ID" value="NZ_JAAGOB010000004.1"/>
</dbReference>
<dbReference type="CDD" id="cd02440">
    <property type="entry name" value="AdoMet_MTases"/>
    <property type="match status" value="1"/>
</dbReference>
<dbReference type="HAMAP" id="MF_00074">
    <property type="entry name" value="16SrRNA_methyltr_G"/>
    <property type="match status" value="1"/>
</dbReference>
<dbReference type="NCBIfam" id="TIGR00138">
    <property type="entry name" value="rsmG_gidB"/>
    <property type="match status" value="1"/>
</dbReference>
<comment type="caution">
    <text evidence="8">The sequence shown here is derived from an EMBL/GenBank/DDBJ whole genome shotgun (WGS) entry which is preliminary data.</text>
</comment>
<comment type="function">
    <text evidence="6">Specifically methylates the N7 position of a guanine in 16S rRNA.</text>
</comment>
<evidence type="ECO:0000256" key="7">
    <source>
        <dbReference type="SAM" id="MobiDB-lite"/>
    </source>
</evidence>
<dbReference type="SUPFAM" id="SSF53335">
    <property type="entry name" value="S-adenosyl-L-methionine-dependent methyltransferases"/>
    <property type="match status" value="1"/>
</dbReference>
<dbReference type="Proteomes" id="UP000469185">
    <property type="component" value="Unassembled WGS sequence"/>
</dbReference>
<evidence type="ECO:0000256" key="4">
    <source>
        <dbReference type="ARBA" id="ARBA00022679"/>
    </source>
</evidence>
<evidence type="ECO:0000313" key="9">
    <source>
        <dbReference type="Proteomes" id="UP000469185"/>
    </source>
</evidence>
<gene>
    <name evidence="6 8" type="primary">rsmG</name>
    <name evidence="8" type="ORF">G1H11_09100</name>
</gene>
<evidence type="ECO:0000256" key="3">
    <source>
        <dbReference type="ARBA" id="ARBA00022603"/>
    </source>
</evidence>
<dbReference type="Gene3D" id="3.40.50.150">
    <property type="entry name" value="Vaccinia Virus protein VP39"/>
    <property type="match status" value="1"/>
</dbReference>
<evidence type="ECO:0000256" key="5">
    <source>
        <dbReference type="ARBA" id="ARBA00022691"/>
    </source>
</evidence>
<dbReference type="GO" id="GO:0005829">
    <property type="term" value="C:cytosol"/>
    <property type="evidence" value="ECO:0007669"/>
    <property type="project" value="TreeGrafter"/>
</dbReference>
<keyword evidence="3 6" id="KW-0489">Methyltransferase</keyword>
<keyword evidence="9" id="KW-1185">Reference proteome</keyword>
<sequence length="236" mass="25305">MRDGPGSSVSRETGGAPPAAETVFGERLPLARRYVSWLTGAGIERGLIGPREVPRIWERHVLNCAVVAELVGRGRRVADIGSGAGLPGLAMAISRPDLTMVLIEPMLRRADYLQEVVEDLGLESVSVVRSRAEHYMAPEPFDVVTARAVAKLSALAEWSMPLLRPGGTLLALKGQSVHEELRGSEKALRRADAERWSVESAGSDVLNPATVVAVVTKRVRPAAHTQKGAGRPGRKS</sequence>
<dbReference type="GO" id="GO:0070043">
    <property type="term" value="F:rRNA (guanine-N7-)-methyltransferase activity"/>
    <property type="evidence" value="ECO:0007669"/>
    <property type="project" value="UniProtKB-UniRule"/>
</dbReference>
<evidence type="ECO:0000256" key="6">
    <source>
        <dbReference type="HAMAP-Rule" id="MF_00074"/>
    </source>
</evidence>
<proteinExistence type="inferred from homology"/>
<keyword evidence="5 6" id="KW-0949">S-adenosyl-L-methionine</keyword>
<feature type="region of interest" description="Disordered" evidence="7">
    <location>
        <begin position="1"/>
        <end position="20"/>
    </location>
</feature>
<keyword evidence="2 6" id="KW-0698">rRNA processing</keyword>
<dbReference type="EC" id="2.1.1.-" evidence="6"/>
<dbReference type="AlphaFoldDB" id="A0A6N9YKS1"/>
<dbReference type="PANTHER" id="PTHR31760">
    <property type="entry name" value="S-ADENOSYL-L-METHIONINE-DEPENDENT METHYLTRANSFERASES SUPERFAMILY PROTEIN"/>
    <property type="match status" value="1"/>
</dbReference>
<protein>
    <recommendedName>
        <fullName evidence="6">Ribosomal RNA small subunit methyltransferase G</fullName>
        <ecNumber evidence="6">2.1.1.-</ecNumber>
    </recommendedName>
    <alternativeName>
        <fullName evidence="6">16S rRNA 7-methylguanosine methyltransferase</fullName>
        <shortName evidence="6">16S rRNA m7G methyltransferase</shortName>
    </alternativeName>
</protein>
<accession>A0A6N9YKS1</accession>
<reference evidence="8 9" key="1">
    <citation type="submission" date="2020-02" db="EMBL/GenBank/DDBJ databases">
        <authorList>
            <person name="Li X.-J."/>
            <person name="Feng X.-M."/>
        </authorList>
    </citation>
    <scope>NUCLEOTIDE SEQUENCE [LARGE SCALE GENOMIC DNA]</scope>
    <source>
        <strain evidence="8 9">CGMCC 4.7225</strain>
    </source>
</reference>
<feature type="binding site" evidence="6">
    <location>
        <position position="147"/>
    </location>
    <ligand>
        <name>S-adenosyl-L-methionine</name>
        <dbReference type="ChEBI" id="CHEBI:59789"/>
    </ligand>
</feature>
<name>A0A6N9YKS1_9ACTN</name>
<organism evidence="8 9">
    <name type="scientific">Phytoactinopolyspora alkaliphila</name>
    <dbReference type="NCBI Taxonomy" id="1783498"/>
    <lineage>
        <taxon>Bacteria</taxon>
        <taxon>Bacillati</taxon>
        <taxon>Actinomycetota</taxon>
        <taxon>Actinomycetes</taxon>
        <taxon>Jiangellales</taxon>
        <taxon>Jiangellaceae</taxon>
        <taxon>Phytoactinopolyspora</taxon>
    </lineage>
</organism>
<keyword evidence="1 6" id="KW-0963">Cytoplasm</keyword>
<dbReference type="InterPro" id="IPR029063">
    <property type="entry name" value="SAM-dependent_MTases_sf"/>
</dbReference>
<dbReference type="Pfam" id="PF02527">
    <property type="entry name" value="GidB"/>
    <property type="match status" value="1"/>
</dbReference>
<keyword evidence="4 6" id="KW-0808">Transferase</keyword>